<gene>
    <name evidence="1" type="ordered locus">CLM_2065</name>
</gene>
<evidence type="ECO:0000313" key="1">
    <source>
        <dbReference type="EMBL" id="ACO83586.1"/>
    </source>
</evidence>
<dbReference type="KEGG" id="cby:CLM_2065"/>
<dbReference type="AlphaFoldDB" id="C1FP76"/>
<accession>C1FP76</accession>
<organism evidence="1 2">
    <name type="scientific">Clostridium botulinum (strain Kyoto / Type A2)</name>
    <dbReference type="NCBI Taxonomy" id="536232"/>
    <lineage>
        <taxon>Bacteria</taxon>
        <taxon>Bacillati</taxon>
        <taxon>Bacillota</taxon>
        <taxon>Clostridia</taxon>
        <taxon>Eubacteriales</taxon>
        <taxon>Clostridiaceae</taxon>
        <taxon>Clostridium</taxon>
    </lineage>
</organism>
<protein>
    <submittedName>
        <fullName evidence="1">Uncharacterized protein</fullName>
    </submittedName>
</protein>
<dbReference type="HOGENOM" id="CLU_052606_0_0_9"/>
<name>C1FP76_CLOBJ</name>
<dbReference type="EMBL" id="CP001581">
    <property type="protein sequence ID" value="ACO83586.1"/>
    <property type="molecule type" value="Genomic_DNA"/>
</dbReference>
<dbReference type="Proteomes" id="UP000001374">
    <property type="component" value="Chromosome"/>
</dbReference>
<dbReference type="RefSeq" id="WP_012703768.1">
    <property type="nucleotide sequence ID" value="NC_012563.1"/>
</dbReference>
<sequence length="470" mass="55195">MRKINVTEINTIINEENCAFLCGNGFSMNFDKSFTTIFNRLYEAHKNLIRNGVFKTKSNNTFKKKNIINYKEVLQYIKYSKEDEILKIFQDALIFANSILNNSELVNILENSNQLMTTTFGVGQLDLVKQICQSSKDGVQYVNIEYWTILIYFYFLIKELDVSKEIYDFPKDNIFITLVYIGDKSEIIFAKNGDIKGKILESTLLNGFNTYYRLLFCIAIFNNGKAVNYEQLENNKNINLNSLQLFLNQFNAILTLNYDKILEQIIPNKQIYHLHGEFVLNKQEVVQNQILGFKYNNEYISFSDILIGDYFYNKVQKNIINVMSSKDHENKKMIHLSHIINEIIHQKKINTFFIMGMSIQNDQHILKTIMSELYLNKIRNPKIIYGYYEEKDMTDFHETFHNAIKFSEELNEYALNIDVRYVDIKEILAIHFFNNETNKEIKGNMTKDGNIECQICKNVIITDEEGIIND</sequence>
<proteinExistence type="predicted"/>
<reference evidence="1 2" key="1">
    <citation type="submission" date="2008-10" db="EMBL/GenBank/DDBJ databases">
        <title>Genome sequence of Clostridium botulinum A2 Kyoto.</title>
        <authorList>
            <person name="Shrivastava S."/>
            <person name="Brinkac L.M."/>
            <person name="Brown J.L."/>
            <person name="Bruce D."/>
            <person name="Detter C.C."/>
            <person name="Johnson E.A."/>
            <person name="Munk C.A."/>
            <person name="Smith L.A."/>
            <person name="Smith T.J."/>
            <person name="Sutton G."/>
            <person name="Brettin T.S."/>
        </authorList>
    </citation>
    <scope>NUCLEOTIDE SEQUENCE [LARGE SCALE GENOMIC DNA]</scope>
    <source>
        <strain evidence="2">Kyoto / Type A2</strain>
    </source>
</reference>
<evidence type="ECO:0000313" key="2">
    <source>
        <dbReference type="Proteomes" id="UP000001374"/>
    </source>
</evidence>